<dbReference type="Proteomes" id="UP000645217">
    <property type="component" value="Unassembled WGS sequence"/>
</dbReference>
<evidence type="ECO:0000313" key="2">
    <source>
        <dbReference type="EMBL" id="GGK72312.1"/>
    </source>
</evidence>
<sequence>MGSGKTPGWKVRLVELAAELDDLGFDSVVRLPPGERPSLEIFVPPDRPAARSSRGGNAKAGGRTRRRPDWGRLVSERLVKGVR</sequence>
<protein>
    <submittedName>
        <fullName evidence="2">Uncharacterized protein</fullName>
    </submittedName>
</protein>
<organism evidence="2 3">
    <name type="scientific">Sphaerisporangium melleum</name>
    <dbReference type="NCBI Taxonomy" id="321316"/>
    <lineage>
        <taxon>Bacteria</taxon>
        <taxon>Bacillati</taxon>
        <taxon>Actinomycetota</taxon>
        <taxon>Actinomycetes</taxon>
        <taxon>Streptosporangiales</taxon>
        <taxon>Streptosporangiaceae</taxon>
        <taxon>Sphaerisporangium</taxon>
    </lineage>
</organism>
<evidence type="ECO:0000256" key="1">
    <source>
        <dbReference type="SAM" id="MobiDB-lite"/>
    </source>
</evidence>
<reference evidence="2" key="2">
    <citation type="submission" date="2020-09" db="EMBL/GenBank/DDBJ databases">
        <authorList>
            <person name="Sun Q."/>
            <person name="Ohkuma M."/>
        </authorList>
    </citation>
    <scope>NUCLEOTIDE SEQUENCE</scope>
    <source>
        <strain evidence="2">JCM 13064</strain>
    </source>
</reference>
<gene>
    <name evidence="2" type="ORF">GCM10007964_13870</name>
</gene>
<dbReference type="EMBL" id="BMNT01000006">
    <property type="protein sequence ID" value="GGK72312.1"/>
    <property type="molecule type" value="Genomic_DNA"/>
</dbReference>
<name>A0A917VFY3_9ACTN</name>
<accession>A0A917VFY3</accession>
<dbReference type="AlphaFoldDB" id="A0A917VFY3"/>
<evidence type="ECO:0000313" key="3">
    <source>
        <dbReference type="Proteomes" id="UP000645217"/>
    </source>
</evidence>
<feature type="region of interest" description="Disordered" evidence="1">
    <location>
        <begin position="39"/>
        <end position="69"/>
    </location>
</feature>
<keyword evidence="3" id="KW-1185">Reference proteome</keyword>
<reference evidence="2" key="1">
    <citation type="journal article" date="2014" name="Int. J. Syst. Evol. Microbiol.">
        <title>Complete genome sequence of Corynebacterium casei LMG S-19264T (=DSM 44701T), isolated from a smear-ripened cheese.</title>
        <authorList>
            <consortium name="US DOE Joint Genome Institute (JGI-PGF)"/>
            <person name="Walter F."/>
            <person name="Albersmeier A."/>
            <person name="Kalinowski J."/>
            <person name="Ruckert C."/>
        </authorList>
    </citation>
    <scope>NUCLEOTIDE SEQUENCE</scope>
    <source>
        <strain evidence="2">JCM 13064</strain>
    </source>
</reference>
<comment type="caution">
    <text evidence="2">The sequence shown here is derived from an EMBL/GenBank/DDBJ whole genome shotgun (WGS) entry which is preliminary data.</text>
</comment>
<proteinExistence type="predicted"/>